<organism evidence="1 2">
    <name type="scientific">Legionella cherrii</name>
    <dbReference type="NCBI Taxonomy" id="28084"/>
    <lineage>
        <taxon>Bacteria</taxon>
        <taxon>Pseudomonadati</taxon>
        <taxon>Pseudomonadota</taxon>
        <taxon>Gammaproteobacteria</taxon>
        <taxon>Legionellales</taxon>
        <taxon>Legionellaceae</taxon>
        <taxon>Legionella</taxon>
    </lineage>
</organism>
<evidence type="ECO:0000313" key="1">
    <source>
        <dbReference type="EMBL" id="VEB38909.1"/>
    </source>
</evidence>
<evidence type="ECO:0008006" key="3">
    <source>
        <dbReference type="Google" id="ProtNLM"/>
    </source>
</evidence>
<reference evidence="1 2" key="1">
    <citation type="submission" date="2018-12" db="EMBL/GenBank/DDBJ databases">
        <authorList>
            <consortium name="Pathogen Informatics"/>
        </authorList>
    </citation>
    <scope>NUCLEOTIDE SEQUENCE [LARGE SCALE GENOMIC DNA]</scope>
    <source>
        <strain evidence="1 2">NCTC11976</strain>
    </source>
</reference>
<dbReference type="InterPro" id="IPR027417">
    <property type="entry name" value="P-loop_NTPase"/>
</dbReference>
<sequence>MVRIIMTTQRLQQKKEVTVGFFGEVGSGKTQLVNVLIGDGFKDSSVGIRVRSTIRY</sequence>
<accession>A0ABY6TAQ1</accession>
<proteinExistence type="predicted"/>
<dbReference type="EMBL" id="LR134173">
    <property type="protein sequence ID" value="VEB38909.1"/>
    <property type="molecule type" value="Genomic_DNA"/>
</dbReference>
<dbReference type="Proteomes" id="UP000277577">
    <property type="component" value="Chromosome"/>
</dbReference>
<keyword evidence="2" id="KW-1185">Reference proteome</keyword>
<dbReference type="Gene3D" id="3.40.50.300">
    <property type="entry name" value="P-loop containing nucleotide triphosphate hydrolases"/>
    <property type="match status" value="1"/>
</dbReference>
<evidence type="ECO:0000313" key="2">
    <source>
        <dbReference type="Proteomes" id="UP000277577"/>
    </source>
</evidence>
<protein>
    <recommendedName>
        <fullName evidence="3">G domain-containing protein</fullName>
    </recommendedName>
</protein>
<dbReference type="SUPFAM" id="SSF52540">
    <property type="entry name" value="P-loop containing nucleoside triphosphate hydrolases"/>
    <property type="match status" value="1"/>
</dbReference>
<gene>
    <name evidence="1" type="ORF">NCTC11976_02976</name>
</gene>
<name>A0ABY6TAQ1_9GAMM</name>